<dbReference type="EMBL" id="JAFBEH010000023">
    <property type="protein sequence ID" value="MBM7642959.1"/>
    <property type="molecule type" value="Genomic_DNA"/>
</dbReference>
<evidence type="ECO:0000313" key="2">
    <source>
        <dbReference type="Proteomes" id="UP000697472"/>
    </source>
</evidence>
<keyword evidence="2" id="KW-1185">Reference proteome</keyword>
<evidence type="ECO:0000313" key="1">
    <source>
        <dbReference type="EMBL" id="MBM7642959.1"/>
    </source>
</evidence>
<dbReference type="Proteomes" id="UP000697472">
    <property type="component" value="Unassembled WGS sequence"/>
</dbReference>
<organism evidence="1 2">
    <name type="scientific">Streptococcus loxodontisalivarius</name>
    <dbReference type="NCBI Taxonomy" id="1349415"/>
    <lineage>
        <taxon>Bacteria</taxon>
        <taxon>Bacillati</taxon>
        <taxon>Bacillota</taxon>
        <taxon>Bacilli</taxon>
        <taxon>Lactobacillales</taxon>
        <taxon>Streptococcaceae</taxon>
        <taxon>Streptococcus</taxon>
    </lineage>
</organism>
<comment type="caution">
    <text evidence="1">The sequence shown here is derived from an EMBL/GenBank/DDBJ whole genome shotgun (WGS) entry which is preliminary data.</text>
</comment>
<gene>
    <name evidence="1" type="ORF">JOC28_001259</name>
</gene>
<accession>A0ABS2PSE1</accession>
<proteinExistence type="predicted"/>
<name>A0ABS2PSE1_9STRE</name>
<protein>
    <submittedName>
        <fullName evidence="1">Uncharacterized protein</fullName>
    </submittedName>
</protein>
<reference evidence="1 2" key="1">
    <citation type="submission" date="2021-01" db="EMBL/GenBank/DDBJ databases">
        <title>Genomic Encyclopedia of Type Strains, Phase IV (KMG-IV): sequencing the most valuable type-strain genomes for metagenomic binning, comparative biology and taxonomic classification.</title>
        <authorList>
            <person name="Goeker M."/>
        </authorList>
    </citation>
    <scope>NUCLEOTIDE SEQUENCE [LARGE SCALE GENOMIC DNA]</scope>
    <source>
        <strain evidence="1 2">DSM 27382</strain>
    </source>
</reference>
<feature type="non-terminal residue" evidence="1">
    <location>
        <position position="1"/>
    </location>
</feature>
<sequence length="55" mass="6543">TQKPHSDSFVLIVFETEIIVWFYVEARFCPASIIYRNFFACFLENVSSHRLEILD</sequence>